<dbReference type="InterPro" id="IPR052706">
    <property type="entry name" value="Membrane-Transporter-like"/>
</dbReference>
<feature type="transmembrane region" description="Helical" evidence="5">
    <location>
        <begin position="205"/>
        <end position="225"/>
    </location>
</feature>
<keyword evidence="3 5" id="KW-1133">Transmembrane helix</keyword>
<dbReference type="CDD" id="cd07042">
    <property type="entry name" value="STAS_SulP_like_sulfate_transporter"/>
    <property type="match status" value="1"/>
</dbReference>
<dbReference type="InterPro" id="IPR011547">
    <property type="entry name" value="SLC26A/SulP_dom"/>
</dbReference>
<proteinExistence type="predicted"/>
<feature type="transmembrane region" description="Helical" evidence="5">
    <location>
        <begin position="341"/>
        <end position="360"/>
    </location>
</feature>
<keyword evidence="2 5" id="KW-0812">Transmembrane</keyword>
<dbReference type="InterPro" id="IPR002645">
    <property type="entry name" value="STAS_dom"/>
</dbReference>
<dbReference type="Pfam" id="PF01740">
    <property type="entry name" value="STAS"/>
    <property type="match status" value="1"/>
</dbReference>
<evidence type="ECO:0000256" key="5">
    <source>
        <dbReference type="SAM" id="Phobius"/>
    </source>
</evidence>
<feature type="domain" description="STAS" evidence="7">
    <location>
        <begin position="457"/>
        <end position="585"/>
    </location>
</feature>
<feature type="transmembrane region" description="Helical" evidence="5">
    <location>
        <begin position="306"/>
        <end position="326"/>
    </location>
</feature>
<keyword evidence="4 5" id="KW-0472">Membrane</keyword>
<keyword evidence="9" id="KW-1185">Reference proteome</keyword>
<evidence type="ECO:0000256" key="4">
    <source>
        <dbReference type="ARBA" id="ARBA00023136"/>
    </source>
</evidence>
<gene>
    <name evidence="8" type="ORF">K4A83_06725</name>
</gene>
<sequence>MNFKEELEPSRLIPSLTAGVVVGIIRVSLCFSYAVFIFSGPLTDYLPWGIGMLLFSGAVVSFWLALTSSSENVVAHPQPQSTAVLALLVPPIVAQMAPDAGGEALFLTTMAAIALSTLITAGAFWGLGFLQLGNLIRFFPYPVIGGFIAGSGWLLVRSPLQAMAARPLTFSTLGSFFQGDIFYHWFTGVVFGSGLLILSRRSNHWSLVPGGLFLAIALFYAILGITHTDINTARLQGWLLANNTDGGLWHPLTWHHLSTIEWSVVWQQTPHFATIAIVSVVSLLLNVSGIELAVARDMDLDQELRTVGLANIVAGLGCGAISYHALGSSVLPYRMGAKSRLVGVGVAVVSAIALIFGSTVVAFLPKFVLGGLTLFLGFGFLWEWVIEARHKLPRLDYAIVWGILLVVASFGFLEGVSLGLAVAIATFAVNYSRINPIQLTFSGASYPSQVIRLPYQKRILAQKGQQILILVLHQFLFFGTAHKLLEYIQERLLAPTQEESKLDINAKIQFILLDFSQVSGLDSSAVRSFVRIQQIASQQEITLVFSHLRPSLLSQLQQGGCFDHPQPHCQQWNIFPDLERALEWCEDQIIHHHLFPYRRLFPDLDQWLEQMQSEQLILELQAVFGDVAKVQKFLHYLEPREFPAAHTLFHQGDAAEGLYLVASGQLSAYLEQSDGEIKRLWRFNPGSIVGKTGLSSDQVRLSSVIIDQPSLLYYLSPGALQHLSQEAPDLALQFEHFLLQLLCEERLNERQRAINKGVGWD</sequence>
<dbReference type="InterPro" id="IPR018490">
    <property type="entry name" value="cNMP-bd_dom_sf"/>
</dbReference>
<feature type="transmembrane region" description="Helical" evidence="5">
    <location>
        <begin position="398"/>
        <end position="429"/>
    </location>
</feature>
<feature type="transmembrane region" description="Helical" evidence="5">
    <location>
        <begin position="45"/>
        <end position="66"/>
    </location>
</feature>
<evidence type="ECO:0000256" key="3">
    <source>
        <dbReference type="ARBA" id="ARBA00022989"/>
    </source>
</evidence>
<dbReference type="CDD" id="cd00038">
    <property type="entry name" value="CAP_ED"/>
    <property type="match status" value="1"/>
</dbReference>
<dbReference type="Pfam" id="PF00916">
    <property type="entry name" value="Sulfate_transp"/>
    <property type="match status" value="1"/>
</dbReference>
<dbReference type="PROSITE" id="PS50801">
    <property type="entry name" value="STAS"/>
    <property type="match status" value="1"/>
</dbReference>
<organism evidence="8 9">
    <name type="scientific">Spirulina subsalsa FACHB-351</name>
    <dbReference type="NCBI Taxonomy" id="234711"/>
    <lineage>
        <taxon>Bacteria</taxon>
        <taxon>Bacillati</taxon>
        <taxon>Cyanobacteriota</taxon>
        <taxon>Cyanophyceae</taxon>
        <taxon>Spirulinales</taxon>
        <taxon>Spirulinaceae</taxon>
        <taxon>Spirulina</taxon>
    </lineage>
</organism>
<dbReference type="PANTHER" id="PTHR43310:SF4">
    <property type="entry name" value="AFR304WP"/>
    <property type="match status" value="1"/>
</dbReference>
<evidence type="ECO:0000256" key="1">
    <source>
        <dbReference type="ARBA" id="ARBA00004141"/>
    </source>
</evidence>
<dbReference type="RefSeq" id="WP_265263693.1">
    <property type="nucleotide sequence ID" value="NZ_JAIHOM010000024.1"/>
</dbReference>
<evidence type="ECO:0000313" key="8">
    <source>
        <dbReference type="EMBL" id="MCW6035965.1"/>
    </source>
</evidence>
<feature type="transmembrane region" description="Helical" evidence="5">
    <location>
        <begin position="176"/>
        <end position="198"/>
    </location>
</feature>
<dbReference type="InterPro" id="IPR000595">
    <property type="entry name" value="cNMP-bd_dom"/>
</dbReference>
<feature type="transmembrane region" description="Helical" evidence="5">
    <location>
        <begin position="104"/>
        <end position="126"/>
    </location>
</feature>
<dbReference type="EMBL" id="JAIHOM010000024">
    <property type="protein sequence ID" value="MCW6035965.1"/>
    <property type="molecule type" value="Genomic_DNA"/>
</dbReference>
<dbReference type="PANTHER" id="PTHR43310">
    <property type="entry name" value="SULFATE TRANSPORTER YBAR-RELATED"/>
    <property type="match status" value="1"/>
</dbReference>
<dbReference type="Gene3D" id="3.30.750.24">
    <property type="entry name" value="STAS domain"/>
    <property type="match status" value="1"/>
</dbReference>
<dbReference type="Proteomes" id="UP001526426">
    <property type="component" value="Unassembled WGS sequence"/>
</dbReference>
<dbReference type="Pfam" id="PF00027">
    <property type="entry name" value="cNMP_binding"/>
    <property type="match status" value="1"/>
</dbReference>
<feature type="domain" description="Cyclic nucleotide-binding" evidence="6">
    <location>
        <begin position="632"/>
        <end position="723"/>
    </location>
</feature>
<comment type="subcellular location">
    <subcellularLocation>
        <location evidence="1">Membrane</location>
        <topology evidence="1">Multi-pass membrane protein</topology>
    </subcellularLocation>
</comment>
<name>A0ABT3L4Q8_9CYAN</name>
<evidence type="ECO:0000313" key="9">
    <source>
        <dbReference type="Proteomes" id="UP001526426"/>
    </source>
</evidence>
<dbReference type="InterPro" id="IPR014710">
    <property type="entry name" value="RmlC-like_jellyroll"/>
</dbReference>
<dbReference type="InterPro" id="IPR036513">
    <property type="entry name" value="STAS_dom_sf"/>
</dbReference>
<protein>
    <submittedName>
        <fullName evidence="8">Cyclic nucleotide-binding domain-containing protein</fullName>
    </submittedName>
</protein>
<dbReference type="SUPFAM" id="SSF52091">
    <property type="entry name" value="SpoIIaa-like"/>
    <property type="match status" value="1"/>
</dbReference>
<feature type="transmembrane region" description="Helical" evidence="5">
    <location>
        <begin position="272"/>
        <end position="294"/>
    </location>
</feature>
<dbReference type="PROSITE" id="PS50042">
    <property type="entry name" value="CNMP_BINDING_3"/>
    <property type="match status" value="1"/>
</dbReference>
<evidence type="ECO:0000256" key="2">
    <source>
        <dbReference type="ARBA" id="ARBA00022692"/>
    </source>
</evidence>
<comment type="caution">
    <text evidence="8">The sequence shown here is derived from an EMBL/GenBank/DDBJ whole genome shotgun (WGS) entry which is preliminary data.</text>
</comment>
<feature type="transmembrane region" description="Helical" evidence="5">
    <location>
        <begin position="138"/>
        <end position="156"/>
    </location>
</feature>
<reference evidence="8 9" key="1">
    <citation type="submission" date="2021-08" db="EMBL/GenBank/DDBJ databases">
        <title>Draft genome sequence of Spirulina subsalsa with high tolerance to salinity and hype-accumulation of phycocyanin.</title>
        <authorList>
            <person name="Pei H."/>
            <person name="Jiang L."/>
        </authorList>
    </citation>
    <scope>NUCLEOTIDE SEQUENCE [LARGE SCALE GENOMIC DNA]</scope>
    <source>
        <strain evidence="8 9">FACHB-351</strain>
    </source>
</reference>
<accession>A0ABT3L4Q8</accession>
<feature type="transmembrane region" description="Helical" evidence="5">
    <location>
        <begin position="367"/>
        <end position="386"/>
    </location>
</feature>
<dbReference type="SUPFAM" id="SSF51206">
    <property type="entry name" value="cAMP-binding domain-like"/>
    <property type="match status" value="1"/>
</dbReference>
<dbReference type="SMART" id="SM00100">
    <property type="entry name" value="cNMP"/>
    <property type="match status" value="1"/>
</dbReference>
<evidence type="ECO:0000259" key="6">
    <source>
        <dbReference type="PROSITE" id="PS50042"/>
    </source>
</evidence>
<dbReference type="Gene3D" id="2.60.120.10">
    <property type="entry name" value="Jelly Rolls"/>
    <property type="match status" value="1"/>
</dbReference>
<evidence type="ECO:0000259" key="7">
    <source>
        <dbReference type="PROSITE" id="PS50801"/>
    </source>
</evidence>
<feature type="transmembrane region" description="Helical" evidence="5">
    <location>
        <begin position="12"/>
        <end position="39"/>
    </location>
</feature>